<dbReference type="EMBL" id="JAGIOC010000001">
    <property type="protein sequence ID" value="MBP2407919.1"/>
    <property type="molecule type" value="Genomic_DNA"/>
</dbReference>
<reference evidence="1 2" key="1">
    <citation type="submission" date="2021-03" db="EMBL/GenBank/DDBJ databases">
        <title>Sequencing the genomes of 1000 actinobacteria strains.</title>
        <authorList>
            <person name="Klenk H.-P."/>
        </authorList>
    </citation>
    <scope>NUCLEOTIDE SEQUENCE [LARGE SCALE GENOMIC DNA]</scope>
    <source>
        <strain evidence="1 2">DSM 14564</strain>
    </source>
</reference>
<comment type="caution">
    <text evidence="1">The sequence shown here is derived from an EMBL/GenBank/DDBJ whole genome shotgun (WGS) entry which is preliminary data.</text>
</comment>
<dbReference type="RefSeq" id="WP_209887728.1">
    <property type="nucleotide sequence ID" value="NZ_BAAAJV010000033.1"/>
</dbReference>
<protein>
    <submittedName>
        <fullName evidence="1">Antitoxin (DNA-binding transcriptional repressor) of toxin-antitoxin stability system</fullName>
    </submittedName>
</protein>
<organism evidence="1 2">
    <name type="scientific">Brachybacterium fresconis</name>
    <dbReference type="NCBI Taxonomy" id="173363"/>
    <lineage>
        <taxon>Bacteria</taxon>
        <taxon>Bacillati</taxon>
        <taxon>Actinomycetota</taxon>
        <taxon>Actinomycetes</taxon>
        <taxon>Micrococcales</taxon>
        <taxon>Dermabacteraceae</taxon>
        <taxon>Brachybacterium</taxon>
    </lineage>
</organism>
<proteinExistence type="predicted"/>
<name>A0ABS4YGJ5_9MICO</name>
<dbReference type="Proteomes" id="UP000698222">
    <property type="component" value="Unassembled WGS sequence"/>
</dbReference>
<gene>
    <name evidence="1" type="ORF">JOF44_000822</name>
</gene>
<evidence type="ECO:0000313" key="1">
    <source>
        <dbReference type="EMBL" id="MBP2407919.1"/>
    </source>
</evidence>
<sequence>MHKITPAMNVREFNQNASKVLNSVREEVDIVPIRRGRGGEIIAYVVPAEMMFDHASIDRARSDADQAPPLEELLARRRAYDGRLARSLEEMREQETR</sequence>
<keyword evidence="2" id="KW-1185">Reference proteome</keyword>
<accession>A0ABS4YGJ5</accession>
<evidence type="ECO:0000313" key="2">
    <source>
        <dbReference type="Proteomes" id="UP000698222"/>
    </source>
</evidence>